<keyword evidence="2 4" id="KW-0808">Transferase</keyword>
<protein>
    <submittedName>
        <fullName evidence="4">Glycosyltransferase family 8 protein</fullName>
        <ecNumber evidence="4">2.-.-.-</ecNumber>
    </submittedName>
</protein>
<dbReference type="CDD" id="cd04194">
    <property type="entry name" value="GT8_A4GalT_like"/>
    <property type="match status" value="1"/>
</dbReference>
<dbReference type="PANTHER" id="PTHR13778">
    <property type="entry name" value="GLYCOSYLTRANSFERASE 8 DOMAIN-CONTAINING PROTEIN"/>
    <property type="match status" value="1"/>
</dbReference>
<reference evidence="4 5" key="1">
    <citation type="submission" date="2024-02" db="EMBL/GenBank/DDBJ databases">
        <title>Genome sequence of Aquincola sp. MAHUQ-54.</title>
        <authorList>
            <person name="Huq M.A."/>
        </authorList>
    </citation>
    <scope>NUCLEOTIDE SEQUENCE [LARGE SCALE GENOMIC DNA]</scope>
    <source>
        <strain evidence="4 5">MAHUQ-54</strain>
    </source>
</reference>
<dbReference type="Gene3D" id="3.90.550.10">
    <property type="entry name" value="Spore Coat Polysaccharide Biosynthesis Protein SpsA, Chain A"/>
    <property type="match status" value="1"/>
</dbReference>
<dbReference type="RefSeq" id="WP_332292245.1">
    <property type="nucleotide sequence ID" value="NZ_JAZIBG010000048.1"/>
</dbReference>
<evidence type="ECO:0000313" key="4">
    <source>
        <dbReference type="EMBL" id="MEF7616689.1"/>
    </source>
</evidence>
<keyword evidence="1" id="KW-0328">Glycosyltransferase</keyword>
<sequence length="319" mass="35377">MNGVAAGGGMHLVLAADGRYAMPLAAAVASAARRTDARRGIVFHLLHSAFPAALRRKVERSLQGAGRPLARIEWIPLEMGRLAGLRLVHDYMSPLIYARLLIPDLLPADVGRALYLDADMVVLEDLASLWDTDLGGRSVGAVRDRIGHVGAPGGLVNHAALGIPADAPYFNSGLLLMDLARWRALGIGRRVVEYLETHRDLIQMGDQDGLNALLHHDWHELPFRWNWQTLPRMHRQGPPTCWSPASAHQSIVHFSSSEKPWLPGCELADRRFFFEAVDRTAWAGWRVPAWREAWVRIKRALRGGQRRLQGALAPGRRAA</sequence>
<dbReference type="PANTHER" id="PTHR13778:SF47">
    <property type="entry name" value="LIPOPOLYSACCHARIDE 1,3-GALACTOSYLTRANSFERASE"/>
    <property type="match status" value="1"/>
</dbReference>
<dbReference type="EMBL" id="JAZIBG010000048">
    <property type="protein sequence ID" value="MEF7616689.1"/>
    <property type="molecule type" value="Genomic_DNA"/>
</dbReference>
<dbReference type="Proteomes" id="UP001336250">
    <property type="component" value="Unassembled WGS sequence"/>
</dbReference>
<evidence type="ECO:0000256" key="2">
    <source>
        <dbReference type="ARBA" id="ARBA00022679"/>
    </source>
</evidence>
<organism evidence="4 5">
    <name type="scientific">Aquincola agrisoli</name>
    <dbReference type="NCBI Taxonomy" id="3119538"/>
    <lineage>
        <taxon>Bacteria</taxon>
        <taxon>Pseudomonadati</taxon>
        <taxon>Pseudomonadota</taxon>
        <taxon>Betaproteobacteria</taxon>
        <taxon>Burkholderiales</taxon>
        <taxon>Sphaerotilaceae</taxon>
        <taxon>Aquincola</taxon>
    </lineage>
</organism>
<name>A0AAW9QBV7_9BURK</name>
<comment type="caution">
    <text evidence="4">The sequence shown here is derived from an EMBL/GenBank/DDBJ whole genome shotgun (WGS) entry which is preliminary data.</text>
</comment>
<dbReference type="GO" id="GO:0016757">
    <property type="term" value="F:glycosyltransferase activity"/>
    <property type="evidence" value="ECO:0007669"/>
    <property type="project" value="UniProtKB-KW"/>
</dbReference>
<dbReference type="InterPro" id="IPR029044">
    <property type="entry name" value="Nucleotide-diphossugar_trans"/>
</dbReference>
<dbReference type="InterPro" id="IPR050748">
    <property type="entry name" value="Glycosyltrans_8_dom-fam"/>
</dbReference>
<proteinExistence type="predicted"/>
<evidence type="ECO:0000313" key="5">
    <source>
        <dbReference type="Proteomes" id="UP001336250"/>
    </source>
</evidence>
<keyword evidence="3" id="KW-0479">Metal-binding</keyword>
<accession>A0AAW9QBV7</accession>
<evidence type="ECO:0000256" key="3">
    <source>
        <dbReference type="ARBA" id="ARBA00022723"/>
    </source>
</evidence>
<dbReference type="EC" id="2.-.-.-" evidence="4"/>
<keyword evidence="5" id="KW-1185">Reference proteome</keyword>
<dbReference type="InterPro" id="IPR002495">
    <property type="entry name" value="Glyco_trans_8"/>
</dbReference>
<dbReference type="SUPFAM" id="SSF53448">
    <property type="entry name" value="Nucleotide-diphospho-sugar transferases"/>
    <property type="match status" value="1"/>
</dbReference>
<dbReference type="Pfam" id="PF01501">
    <property type="entry name" value="Glyco_transf_8"/>
    <property type="match status" value="1"/>
</dbReference>
<evidence type="ECO:0000256" key="1">
    <source>
        <dbReference type="ARBA" id="ARBA00022676"/>
    </source>
</evidence>
<dbReference type="AlphaFoldDB" id="A0AAW9QBV7"/>
<dbReference type="GO" id="GO:0046872">
    <property type="term" value="F:metal ion binding"/>
    <property type="evidence" value="ECO:0007669"/>
    <property type="project" value="UniProtKB-KW"/>
</dbReference>
<gene>
    <name evidence="4" type="ORF">V4F39_22435</name>
</gene>